<dbReference type="RefSeq" id="WP_218830393.1">
    <property type="nucleotide sequence ID" value="NZ_MQWD01000001.1"/>
</dbReference>
<dbReference type="InterPro" id="IPR013658">
    <property type="entry name" value="SGL"/>
</dbReference>
<dbReference type="Gene3D" id="2.120.10.30">
    <property type="entry name" value="TolB, C-terminal domain"/>
    <property type="match status" value="1"/>
</dbReference>
<accession>A0A271IYX5</accession>
<protein>
    <recommendedName>
        <fullName evidence="5">SMP-30/Gluconolactonase/LRE-like region domain-containing protein</fullName>
    </recommendedName>
</protein>
<comment type="cofactor">
    <cofactor evidence="3">
        <name>Zn(2+)</name>
        <dbReference type="ChEBI" id="CHEBI:29105"/>
    </cofactor>
    <text evidence="3">Binds 1 divalent metal cation per subunit.</text>
</comment>
<feature type="domain" description="SMP-30/Gluconolactonase/LRE-like region" evidence="5">
    <location>
        <begin position="229"/>
        <end position="494"/>
    </location>
</feature>
<dbReference type="InterPro" id="IPR051262">
    <property type="entry name" value="SMP-30/CGR1_Lactonase"/>
</dbReference>
<feature type="binding site" evidence="3">
    <location>
        <position position="351"/>
    </location>
    <ligand>
        <name>substrate</name>
    </ligand>
</feature>
<feature type="chain" id="PRO_5012673323" description="SMP-30/Gluconolactonase/LRE-like region domain-containing protein" evidence="4">
    <location>
        <begin position="20"/>
        <end position="509"/>
    </location>
</feature>
<evidence type="ECO:0000259" key="5">
    <source>
        <dbReference type="Pfam" id="PF08450"/>
    </source>
</evidence>
<feature type="binding site" evidence="3">
    <location>
        <position position="328"/>
    </location>
    <ligand>
        <name>substrate</name>
    </ligand>
</feature>
<dbReference type="Gene3D" id="2.60.120.200">
    <property type="match status" value="1"/>
</dbReference>
<keyword evidence="1" id="KW-0378">Hydrolase</keyword>
<evidence type="ECO:0000256" key="1">
    <source>
        <dbReference type="ARBA" id="ARBA00022801"/>
    </source>
</evidence>
<evidence type="ECO:0000256" key="2">
    <source>
        <dbReference type="PIRSR" id="PIRSR605511-1"/>
    </source>
</evidence>
<keyword evidence="7" id="KW-1185">Reference proteome</keyword>
<sequence>MRPLLLVAAVLAASASAQPDLGAFTAHADVGDVRTPGTVAYSPASATYTISGSGTNMWATSDEFHLVYRRMTGDFVLTADMAFVGEGVDPHRKIGWIARASLDPGAPYVDAALHGDGLMSLQYRAAAGDSTVQVVSDSSASTVRLARRGGVYSMSVARAGEPFTTVELTEPVDLGDEVLVGLFVCAHNPDVVETAVFSNVRVAVPVTSGIGDLVPADAEVEVLAEGFTWSEGPVWRPAEGDLLFSDVPENVVYRWSESDGLSAFLRPASRAFGSATPGEAGSNGLILDADGRLLLAEHGTRAVMRLGDRFVRDTLAARYDGRRLNSPNDLVLHSSGALFFTDPPYGLAGQDGSPQKELPFNGVYRLDSDGTVTLIDDGLSRPNGIVLSPDERTLLVANSDPARAIWMAYPVAEDGSVGEGTVLFDATEWVGPDRPGLPDGMAVDADGNVFATGPGGVLVFSAAGEYLGTIETEKATANVAFGDADGRALYLTSSDQLLRLRVATRGLGF</sequence>
<dbReference type="PANTHER" id="PTHR47572">
    <property type="entry name" value="LIPOPROTEIN-RELATED"/>
    <property type="match status" value="1"/>
</dbReference>
<feature type="binding site" evidence="3">
    <location>
        <position position="383"/>
    </location>
    <ligand>
        <name>a divalent metal cation</name>
        <dbReference type="ChEBI" id="CHEBI:60240"/>
    </ligand>
</feature>
<feature type="signal peptide" evidence="4">
    <location>
        <begin position="1"/>
        <end position="19"/>
    </location>
</feature>
<dbReference type="PRINTS" id="PR01790">
    <property type="entry name" value="SMP30FAMILY"/>
</dbReference>
<feature type="active site" description="Proton donor/acceptor" evidence="2">
    <location>
        <position position="439"/>
    </location>
</feature>
<dbReference type="Proteomes" id="UP000216339">
    <property type="component" value="Unassembled WGS sequence"/>
</dbReference>
<dbReference type="AlphaFoldDB" id="A0A271IYX5"/>
<evidence type="ECO:0000313" key="6">
    <source>
        <dbReference type="EMBL" id="PAP75709.1"/>
    </source>
</evidence>
<dbReference type="GO" id="GO:0016787">
    <property type="term" value="F:hydrolase activity"/>
    <property type="evidence" value="ECO:0007669"/>
    <property type="project" value="UniProtKB-KW"/>
</dbReference>
<dbReference type="SUPFAM" id="SSF63829">
    <property type="entry name" value="Calcium-dependent phosphotriesterase"/>
    <property type="match status" value="1"/>
</dbReference>
<feature type="binding site" evidence="3">
    <location>
        <position position="231"/>
    </location>
    <ligand>
        <name>a divalent metal cation</name>
        <dbReference type="ChEBI" id="CHEBI:60240"/>
    </ligand>
</feature>
<dbReference type="Pfam" id="PF08450">
    <property type="entry name" value="SGL"/>
    <property type="match status" value="1"/>
</dbReference>
<keyword evidence="3" id="KW-0479">Metal-binding</keyword>
<dbReference type="InterPro" id="IPR005511">
    <property type="entry name" value="SMP-30"/>
</dbReference>
<dbReference type="EMBL" id="MQWD01000001">
    <property type="protein sequence ID" value="PAP75709.1"/>
    <property type="molecule type" value="Genomic_DNA"/>
</dbReference>
<dbReference type="PANTHER" id="PTHR47572:SF4">
    <property type="entry name" value="LACTONASE DRP35"/>
    <property type="match status" value="1"/>
</dbReference>
<organism evidence="6 7">
    <name type="scientific">Rubrivirga marina</name>
    <dbReference type="NCBI Taxonomy" id="1196024"/>
    <lineage>
        <taxon>Bacteria</taxon>
        <taxon>Pseudomonadati</taxon>
        <taxon>Rhodothermota</taxon>
        <taxon>Rhodothermia</taxon>
        <taxon>Rhodothermales</taxon>
        <taxon>Rubricoccaceae</taxon>
        <taxon>Rubrivirga</taxon>
    </lineage>
</organism>
<evidence type="ECO:0000256" key="3">
    <source>
        <dbReference type="PIRSR" id="PIRSR605511-2"/>
    </source>
</evidence>
<keyword evidence="3" id="KW-0862">Zinc</keyword>
<proteinExistence type="predicted"/>
<comment type="caution">
    <text evidence="6">The sequence shown here is derived from an EMBL/GenBank/DDBJ whole genome shotgun (WGS) entry which is preliminary data.</text>
</comment>
<dbReference type="GO" id="GO:0046872">
    <property type="term" value="F:metal ion binding"/>
    <property type="evidence" value="ECO:0007669"/>
    <property type="project" value="UniProtKB-KW"/>
</dbReference>
<dbReference type="InterPro" id="IPR011042">
    <property type="entry name" value="6-blade_b-propeller_TolB-like"/>
</dbReference>
<keyword evidence="4" id="KW-0732">Signal</keyword>
<evidence type="ECO:0000256" key="4">
    <source>
        <dbReference type="SAM" id="SignalP"/>
    </source>
</evidence>
<gene>
    <name evidence="6" type="ORF">BSZ37_04280</name>
</gene>
<evidence type="ECO:0000313" key="7">
    <source>
        <dbReference type="Proteomes" id="UP000216339"/>
    </source>
</evidence>
<name>A0A271IYX5_9BACT</name>
<feature type="binding site" evidence="3">
    <location>
        <position position="439"/>
    </location>
    <ligand>
        <name>a divalent metal cation</name>
        <dbReference type="ChEBI" id="CHEBI:60240"/>
    </ligand>
</feature>
<reference evidence="6 7" key="1">
    <citation type="submission" date="2016-11" db="EMBL/GenBank/DDBJ databases">
        <title>Study of marine rhodopsin-containing bacteria.</title>
        <authorList>
            <person name="Yoshizawa S."/>
            <person name="Kumagai Y."/>
            <person name="Kogure K."/>
        </authorList>
    </citation>
    <scope>NUCLEOTIDE SEQUENCE [LARGE SCALE GENOMIC DNA]</scope>
    <source>
        <strain evidence="6 7">SAORIC-28</strain>
    </source>
</reference>